<dbReference type="InterPro" id="IPR029066">
    <property type="entry name" value="PLP-binding_barrel"/>
</dbReference>
<reference evidence="4 5" key="1">
    <citation type="submission" date="2016-10" db="EMBL/GenBank/DDBJ databases">
        <authorList>
            <person name="de Groot N.N."/>
        </authorList>
    </citation>
    <scope>NUCLEOTIDE SEQUENCE [LARGE SCALE GENOMIC DNA]</scope>
    <source>
        <strain evidence="4 5">LMG 25475</strain>
    </source>
</reference>
<dbReference type="PANTHER" id="PTHR28004">
    <property type="entry name" value="ZGC:162816-RELATED"/>
    <property type="match status" value="1"/>
</dbReference>
<evidence type="ECO:0000256" key="1">
    <source>
        <dbReference type="ARBA" id="ARBA00005323"/>
    </source>
</evidence>
<gene>
    <name evidence="4" type="ORF">SAMN05216381_2275</name>
</gene>
<name>A0A1G7NFX1_9GAMM</name>
<sequence length="406" mass="44207">MRSADLSEAPQPGVEKAAIIGAGRALLQDVSLPAAVVYERPLQHNISWMQSFAERHSARLAPHGKTTMTPGLFHRQLEAGAWGITLATATQCVAAFEHRVTRLLMANQLVGAANMALVAGLIAKGAEFHCVVDSVENVQALNGFFSARGLQLHVMIELGVEGGRCGVRNDRELEALLTALEQSPALSLSGIEGYEGIIAGQTPITDVRAYADRLVDTLMRLKRTHAFTTSKPVVTASGSKWFDLIAEAFDRADLRDEYTPLLRPGCYVVHDHKLYAGAMEEVKGRHPDLQGELLPALEVFAHVQSLPEPGLAIVALGKRDIGCDPDLPMPQRLYREGHPPRDVKGWGVKLIMDQHLFLSVPGGEALAVGDILSFGTSHPCLTFDKWRQVLLVDDALNVIEVMPTRF</sequence>
<feature type="domain" description="D-serine dehydratase-like" evidence="3">
    <location>
        <begin position="296"/>
        <end position="393"/>
    </location>
</feature>
<dbReference type="InterPro" id="IPR051466">
    <property type="entry name" value="D-amino_acid_metab_enzyme"/>
</dbReference>
<proteinExistence type="inferred from homology"/>
<dbReference type="Proteomes" id="UP000243378">
    <property type="component" value="Unassembled WGS sequence"/>
</dbReference>
<comment type="similarity">
    <text evidence="1">Belongs to the DSD1 family.</text>
</comment>
<dbReference type="SUPFAM" id="SSF51419">
    <property type="entry name" value="PLP-binding barrel"/>
    <property type="match status" value="1"/>
</dbReference>
<dbReference type="Pfam" id="PF14031">
    <property type="entry name" value="D-ser_dehydrat"/>
    <property type="match status" value="1"/>
</dbReference>
<dbReference type="RefSeq" id="WP_092367892.1">
    <property type="nucleotide sequence ID" value="NZ_FNBM01000004.1"/>
</dbReference>
<evidence type="ECO:0000313" key="4">
    <source>
        <dbReference type="EMBL" id="SDF72852.1"/>
    </source>
</evidence>
<organism evidence="4 5">
    <name type="scientific">Phytopseudomonas seleniipraecipitans</name>
    <dbReference type="NCBI Taxonomy" id="640205"/>
    <lineage>
        <taxon>Bacteria</taxon>
        <taxon>Pseudomonadati</taxon>
        <taxon>Pseudomonadota</taxon>
        <taxon>Gammaproteobacteria</taxon>
        <taxon>Pseudomonadales</taxon>
        <taxon>Pseudomonadaceae</taxon>
        <taxon>Phytopseudomonas</taxon>
    </lineage>
</organism>
<keyword evidence="2" id="KW-0456">Lyase</keyword>
<protein>
    <submittedName>
        <fullName evidence="4">D-serine deaminase, pyridoxal phosphate-dependent</fullName>
    </submittedName>
</protein>
<dbReference type="InterPro" id="IPR026956">
    <property type="entry name" value="D-ser_dehydrat-like_dom"/>
</dbReference>
<dbReference type="STRING" id="640205.SAMN05216381_2275"/>
<dbReference type="OrthoDB" id="9811417at2"/>
<dbReference type="InterPro" id="IPR042208">
    <property type="entry name" value="D-ser_dehydrat-like_sf"/>
</dbReference>
<dbReference type="Gene3D" id="3.20.20.10">
    <property type="entry name" value="Alanine racemase"/>
    <property type="match status" value="1"/>
</dbReference>
<dbReference type="Gene3D" id="2.40.37.20">
    <property type="entry name" value="D-serine dehydratase-like domain"/>
    <property type="match status" value="1"/>
</dbReference>
<dbReference type="InterPro" id="IPR001608">
    <property type="entry name" value="Ala_racemase_N"/>
</dbReference>
<evidence type="ECO:0000313" key="5">
    <source>
        <dbReference type="Proteomes" id="UP000243378"/>
    </source>
</evidence>
<dbReference type="CDD" id="cd06818">
    <property type="entry name" value="PLPDE_III_cryptic_DSD"/>
    <property type="match status" value="1"/>
</dbReference>
<dbReference type="GO" id="GO:0016829">
    <property type="term" value="F:lyase activity"/>
    <property type="evidence" value="ECO:0007669"/>
    <property type="project" value="UniProtKB-KW"/>
</dbReference>
<dbReference type="AlphaFoldDB" id="A0A1G7NFX1"/>
<dbReference type="SMART" id="SM01119">
    <property type="entry name" value="D-ser_dehydrat"/>
    <property type="match status" value="1"/>
</dbReference>
<accession>A0A1G7NFX1</accession>
<dbReference type="PANTHER" id="PTHR28004:SF8">
    <property type="entry name" value="D-SERINE DEAMINASE"/>
    <property type="match status" value="1"/>
</dbReference>
<dbReference type="EMBL" id="FNBM01000004">
    <property type="protein sequence ID" value="SDF72852.1"/>
    <property type="molecule type" value="Genomic_DNA"/>
</dbReference>
<evidence type="ECO:0000259" key="3">
    <source>
        <dbReference type="SMART" id="SM01119"/>
    </source>
</evidence>
<dbReference type="Pfam" id="PF01168">
    <property type="entry name" value="Ala_racemase_N"/>
    <property type="match status" value="1"/>
</dbReference>
<evidence type="ECO:0000256" key="2">
    <source>
        <dbReference type="ARBA" id="ARBA00023239"/>
    </source>
</evidence>